<evidence type="ECO:0000256" key="1">
    <source>
        <dbReference type="SAM" id="MobiDB-lite"/>
    </source>
</evidence>
<reference evidence="3 4" key="1">
    <citation type="submission" date="2024-09" db="EMBL/GenBank/DDBJ databases">
        <title>Chromosome-scale assembly of Riccia sorocarpa.</title>
        <authorList>
            <person name="Paukszto L."/>
        </authorList>
    </citation>
    <scope>NUCLEOTIDE SEQUENCE [LARGE SCALE GENOMIC DNA]</scope>
    <source>
        <strain evidence="3">LP-2024</strain>
        <tissue evidence="3">Aerial parts of the thallus</tissue>
    </source>
</reference>
<feature type="compositionally biased region" description="Polar residues" evidence="1">
    <location>
        <begin position="105"/>
        <end position="117"/>
    </location>
</feature>
<dbReference type="InterPro" id="IPR027443">
    <property type="entry name" value="IPNS-like_sf"/>
</dbReference>
<dbReference type="Proteomes" id="UP001633002">
    <property type="component" value="Unassembled WGS sequence"/>
</dbReference>
<organism evidence="3 4">
    <name type="scientific">Riccia sorocarpa</name>
    <dbReference type="NCBI Taxonomy" id="122646"/>
    <lineage>
        <taxon>Eukaryota</taxon>
        <taxon>Viridiplantae</taxon>
        <taxon>Streptophyta</taxon>
        <taxon>Embryophyta</taxon>
        <taxon>Marchantiophyta</taxon>
        <taxon>Marchantiopsida</taxon>
        <taxon>Marchantiidae</taxon>
        <taxon>Marchantiales</taxon>
        <taxon>Ricciaceae</taxon>
        <taxon>Riccia</taxon>
    </lineage>
</organism>
<dbReference type="Gene3D" id="3.30.40.10">
    <property type="entry name" value="Zinc/RING finger domain, C3HC4 (zinc finger)"/>
    <property type="match status" value="1"/>
</dbReference>
<dbReference type="InterPro" id="IPR057649">
    <property type="entry name" value="PUB62-63_C"/>
</dbReference>
<dbReference type="AlphaFoldDB" id="A0ABD3HR23"/>
<sequence length="690" mass="73779">MGCKHAAHSIPQRPYFRACAAHARVAAARMMKSLPLNAVLPGSRSPLLVRGNKNHGGWYRLLQQFEFLSENMAAVTMHMASMAPPGPSPPQALRPASPGHGYQHQALSGSNHTQTASAAGVGQDSLSLGLPVANNQCASNSAITSSTPKVNAAPSSSEGSISLSRVKLVDMLPEDGAPSALYTRTVENLTASLVRHNAAIIELSGEDATLVRCALESAKLYFRSRLGSGEQARSWTGSDKSNGYISAASRHLYLYRAGLPGRSNFEETDPPPPGMPEVYRCLGKASRASLSAIARQLRLRSDVFGYILDDAPLPSGEVSSSILTATSYHPSGGSGKPVIPGEGCMSQEVEKGLLMLVAADTPGLQVCDPSGRWFLADNGVGPGDLILLTGKALHHATAGMRKASTYRVVPMSQNHGSGSAGRTSLAFRLMPRSNATIDCKPMQEAGHAVPENFGPISVTAFMENLSAAEALLSNGSENSMETLNPSTEPSLRSCLTDPLSGEFLEDAMVAQCGHTYGGLTLKKVYETLTCTLCNAAVEGGSLIPNIALREAARAYKREMQFRNPGSFKPVKRRKEAADQPDPSRQKRPSNKVENPGSPTEKENMPRSGGGKGVQYPFSVNERVMIKGNKRTPEKFVGREAHITSQCLNGWYLLKTLDNGESVRLQYRSLQKTTGEKNSVDEEDPAQGSHR</sequence>
<dbReference type="InterPro" id="IPR013083">
    <property type="entry name" value="Znf_RING/FYVE/PHD"/>
</dbReference>
<evidence type="ECO:0000259" key="2">
    <source>
        <dbReference type="Pfam" id="PF23112"/>
    </source>
</evidence>
<keyword evidence="4" id="KW-1185">Reference proteome</keyword>
<feature type="region of interest" description="Disordered" evidence="1">
    <location>
        <begin position="562"/>
        <end position="617"/>
    </location>
</feature>
<dbReference type="EMBL" id="JBJQOH010000003">
    <property type="protein sequence ID" value="KAL3692789.1"/>
    <property type="molecule type" value="Genomic_DNA"/>
</dbReference>
<protein>
    <recommendedName>
        <fullName evidence="2">PUB 62/63 C-terminal domain-containing protein</fullName>
    </recommendedName>
</protein>
<feature type="compositionally biased region" description="Basic and acidic residues" evidence="1">
    <location>
        <begin position="575"/>
        <end position="584"/>
    </location>
</feature>
<comment type="caution">
    <text evidence="3">The sequence shown here is derived from an EMBL/GenBank/DDBJ whole genome shotgun (WGS) entry which is preliminary data.</text>
</comment>
<evidence type="ECO:0000313" key="4">
    <source>
        <dbReference type="Proteomes" id="UP001633002"/>
    </source>
</evidence>
<dbReference type="PANTHER" id="PTHR33644">
    <property type="entry name" value="U-BOX DOMAIN-CONTAINING PROTEIN 62-RELATED"/>
    <property type="match status" value="1"/>
</dbReference>
<accession>A0ABD3HR23</accession>
<name>A0ABD3HR23_9MARC</name>
<dbReference type="PANTHER" id="PTHR33644:SF3">
    <property type="entry name" value="RING_U-BOX SUPERFAMILY PROTEIN"/>
    <property type="match status" value="1"/>
</dbReference>
<dbReference type="SUPFAM" id="SSF51197">
    <property type="entry name" value="Clavaminate synthase-like"/>
    <property type="match status" value="1"/>
</dbReference>
<feature type="region of interest" description="Disordered" evidence="1">
    <location>
        <begin position="80"/>
        <end position="120"/>
    </location>
</feature>
<feature type="region of interest" description="Disordered" evidence="1">
    <location>
        <begin position="669"/>
        <end position="690"/>
    </location>
</feature>
<gene>
    <name evidence="3" type="ORF">R1sor_006440</name>
</gene>
<proteinExistence type="predicted"/>
<dbReference type="Gene3D" id="2.60.120.330">
    <property type="entry name" value="B-lactam Antibiotic, Isopenicillin N Synthase, Chain"/>
    <property type="match status" value="1"/>
</dbReference>
<dbReference type="Pfam" id="PF23112">
    <property type="entry name" value="PUB62-63_C"/>
    <property type="match status" value="1"/>
</dbReference>
<dbReference type="SUPFAM" id="SSF57850">
    <property type="entry name" value="RING/U-box"/>
    <property type="match status" value="1"/>
</dbReference>
<feature type="domain" description="PUB 62/63 C-terminal" evidence="2">
    <location>
        <begin position="613"/>
        <end position="671"/>
    </location>
</feature>
<evidence type="ECO:0000313" key="3">
    <source>
        <dbReference type="EMBL" id="KAL3692789.1"/>
    </source>
</evidence>